<dbReference type="PANTHER" id="PTHR22893">
    <property type="entry name" value="NADH OXIDOREDUCTASE-RELATED"/>
    <property type="match status" value="1"/>
</dbReference>
<dbReference type="SUPFAM" id="SSF51395">
    <property type="entry name" value="FMN-linked oxidoreductases"/>
    <property type="match status" value="1"/>
</dbReference>
<dbReference type="GO" id="GO:0010181">
    <property type="term" value="F:FMN binding"/>
    <property type="evidence" value="ECO:0007669"/>
    <property type="project" value="InterPro"/>
</dbReference>
<dbReference type="AlphaFoldDB" id="A0A6A3FG91"/>
<dbReference type="Gene3D" id="3.20.20.70">
    <property type="entry name" value="Aldolase class I"/>
    <property type="match status" value="1"/>
</dbReference>
<comment type="caution">
    <text evidence="2">The sequence shown here is derived from an EMBL/GenBank/DDBJ whole genome shotgun (WGS) entry which is preliminary data.</text>
</comment>
<accession>A0A6A3FG91</accession>
<dbReference type="InterPro" id="IPR013785">
    <property type="entry name" value="Aldolase_TIM"/>
</dbReference>
<organism evidence="2 3">
    <name type="scientific">Phytophthora fragariae</name>
    <dbReference type="NCBI Taxonomy" id="53985"/>
    <lineage>
        <taxon>Eukaryota</taxon>
        <taxon>Sar</taxon>
        <taxon>Stramenopiles</taxon>
        <taxon>Oomycota</taxon>
        <taxon>Peronosporomycetes</taxon>
        <taxon>Peronosporales</taxon>
        <taxon>Peronosporaceae</taxon>
        <taxon>Phytophthora</taxon>
    </lineage>
</organism>
<name>A0A6A3FG91_9STRA</name>
<dbReference type="PANTHER" id="PTHR22893:SF91">
    <property type="entry name" value="NADPH DEHYDROGENASE 2-RELATED"/>
    <property type="match status" value="1"/>
</dbReference>
<dbReference type="InterPro" id="IPR045247">
    <property type="entry name" value="Oye-like"/>
</dbReference>
<feature type="domain" description="NADH:flavin oxidoreductase/NADH oxidase N-terminal" evidence="1">
    <location>
        <begin position="19"/>
        <end position="68"/>
    </location>
</feature>
<evidence type="ECO:0000259" key="1">
    <source>
        <dbReference type="Pfam" id="PF00724"/>
    </source>
</evidence>
<evidence type="ECO:0000313" key="3">
    <source>
        <dbReference type="Proteomes" id="UP000429523"/>
    </source>
</evidence>
<dbReference type="GO" id="GO:0016491">
    <property type="term" value="F:oxidoreductase activity"/>
    <property type="evidence" value="ECO:0007669"/>
    <property type="project" value="InterPro"/>
</dbReference>
<dbReference type="EMBL" id="QXGF01000401">
    <property type="protein sequence ID" value="KAE8940828.1"/>
    <property type="molecule type" value="Genomic_DNA"/>
</dbReference>
<evidence type="ECO:0000313" key="2">
    <source>
        <dbReference type="EMBL" id="KAE8940828.1"/>
    </source>
</evidence>
<dbReference type="InterPro" id="IPR001155">
    <property type="entry name" value="OxRdtase_FMN_N"/>
</dbReference>
<gene>
    <name evidence="2" type="ORF">PF009_g9370</name>
</gene>
<sequence length="142" mass="15960">MQMYHASHPSFHGDGLGHACSVCVQRAGFDGIGLLANNSYFVDWFLQSCTNQRTDKYGGLFKNRYRFLDKTGRPSRQRTPPDACVLANLFDRLSEHGLAYLAMLDDFVFGYSSESGTLTVLDTKNLFMDTAMTKSSYTRDTT</sequence>
<reference evidence="2 3" key="1">
    <citation type="submission" date="2018-08" db="EMBL/GenBank/DDBJ databases">
        <title>Genomic investigation of the strawberry pathogen Phytophthora fragariae indicates pathogenicity is determined by transcriptional variation in three key races.</title>
        <authorList>
            <person name="Adams T.M."/>
            <person name="Armitage A.D."/>
            <person name="Sobczyk M.K."/>
            <person name="Bates H.J."/>
            <person name="Dunwell J.M."/>
            <person name="Nellist C.F."/>
            <person name="Harrison R.J."/>
        </authorList>
    </citation>
    <scope>NUCLEOTIDE SEQUENCE [LARGE SCALE GENOMIC DNA]</scope>
    <source>
        <strain evidence="2 3">NOV-9</strain>
    </source>
</reference>
<protein>
    <recommendedName>
        <fullName evidence="1">NADH:flavin oxidoreductase/NADH oxidase N-terminal domain-containing protein</fullName>
    </recommendedName>
</protein>
<dbReference type="Proteomes" id="UP000429523">
    <property type="component" value="Unassembled WGS sequence"/>
</dbReference>
<proteinExistence type="predicted"/>
<dbReference type="Pfam" id="PF00724">
    <property type="entry name" value="Oxidored_FMN"/>
    <property type="match status" value="1"/>
</dbReference>